<evidence type="ECO:0000313" key="2">
    <source>
        <dbReference type="EMBL" id="CAB3380421.1"/>
    </source>
</evidence>
<feature type="domain" description="Caspase family p20" evidence="1">
    <location>
        <begin position="60"/>
        <end position="165"/>
    </location>
</feature>
<reference evidence="2 3" key="1">
    <citation type="submission" date="2020-04" db="EMBL/GenBank/DDBJ databases">
        <authorList>
            <person name="Alioto T."/>
            <person name="Alioto T."/>
            <person name="Gomez Garrido J."/>
        </authorList>
    </citation>
    <scope>NUCLEOTIDE SEQUENCE [LARGE SCALE GENOMIC DNA]</scope>
</reference>
<evidence type="ECO:0000313" key="3">
    <source>
        <dbReference type="Proteomes" id="UP000494165"/>
    </source>
</evidence>
<comment type="caution">
    <text evidence="2">The sequence shown here is derived from an EMBL/GenBank/DDBJ whole genome shotgun (WGS) entry which is preliminary data.</text>
</comment>
<sequence length="2613" mass="300622">MSKNGGKTSVGYWDNNPLKAVKTTCALIISYPFENITPTSEFTNGVKHDIRNLKSTLGRYARVQEASLRSEELLKLLGSKTKLRKKFELEDHDKPDLFLVFIITHGDKNGFFQTDFPQDSFKLKKNSDKPLMYFYMSDVYTALKNNTFLANALKLIFATACRGAILENVVHQNEKRESSILNMQYRNTKSLVKETPLNLNAVRVTTEPNTENFITMFSTVESTLTINGTTTDGTVLNSAFCDCFKNLTIDISLAEFLARVMRRAHAILNDEDADGSSPELKIFKNRELTITRKRVKEPLLKLDSCYDWMSDEKHLIWKRKAHFYVSPHSKDSNLIAHLEKILWDKFEFELKQHDSLERLANSVADEREEIYGCIFICIVAELSEDEKTNEVRVKIDDDWKPMKSILYKTIGPTTANWIGKPKICVFLNTAETSGKRDFGNLYQVYEKTKYTRQGTFHEGLMTLILPQTGAVKLFIECLTEYTRKLEYQANTTFLEFFLAVQRRATAKARIQPMVISTLAKAPTMLFPPQIVAKNFTIVNGLKREQVGSPTTIWERISKHHRGDEKLSGVANKKYSVYVISAYAGWGKSVLAENLRLKASGEEIEVILVDLRDDPEFDKALDTTTGYRACFKKYWRMIGEPYRHFGKNEFIILDNLDSLEDNPSLFSMIQELAKDNVSLLIATRPHVEQVLEKCLEGICPVTVVCINVASKEKQFSYMQHRYGCGVEKAEIERILAEIEKAEARDLIEKVGTMEYVATFKDLINWEARLIYNLCEHVFNATAETVLWKLSGLEEGKKYEALREEHFQQLSKLANAFFFDTPVPQDIKNESELDHYGIVRKLGSRVVVLSITLTAYLCVKDDWKRKSIGYWDGDPSKAVGLTCALIIHYPFTSDRTAMGNSRIRTFADLSDIKKFKLFLGPFARIHETSKPKKDILDLISSERKLRKTFHLSWRKKPELFIVFIETHGGPDGLLWTDCNHDYIFNVNDVYKALAKNGILEHALKLVFISSCRGTIRDNVVHCDEDKKKTEDYMNNIEDMVMSESITTKTKENSNAVRVTAMPNKENFIIIFSAVEGTTSLETCGGTYLCKALCKHLESLEQDVGLEEFLTRMMFYFHQSANKYGYGMTPETKIFKHRQLTISKNSSKPNCEIPVLHYDWTSSINCPLLKRKAHFYISPLSNDLNKMPLLLNKLWTEFEFELKKHDYIEDLASAVSAEDNEEDGCVFIFIVAELSVKKETNEICAKINDRQCPIKHILYQTIGPTTGSWIGKPKVCVFLNTTDRPKKWSGGDLFQEYHRTQFSRSGTIHAGLLTLILPQNDAVQFFIENLHYMTMTEELGNKTFQQFFVELQQKATDTVSIKPMVQSTLHLSLGMAFPPKIIAADFTLASDNLRTKVPLSSPWMMIRKQLKNENCAEQNTVFIISAERGWGKSTLIELLAERMRGEGITATKLNIRDEHYEAYDSDSRVCILKNMEDGFSRRDKIIIADDLDKVKGAFLLQTLRKLTKDRVCMVIATTPPYADILKTSLERICSVNVVEINNASRAKQIAFLQNRLGNDIPRAKIMECLMKIERAGAGDLIEKIGTLEKVSSFPDLTGKDDVNIYDLCEHVLNATIETFQIRALSYGKMVRVELAALSLKFFCNTPVDPNQKNYETLEKYGIIRVLESRVAVLSITLAAYLCIYKKREENMSDTRRVLATLPWVPISNNPELNLENSAVFKYVEGTEKDELLEIFKSFNQWFPFYIPTEHHNMNVRQMAKNSPEGQYWAVAIHFLIRSKGFNQDEWKTFQEHLNGRSGGKSSKDTPCTAPYISDSVLPVLLPGTPPQCQSALEFLKTLWVVVQLPFQPALFHQWLVAFAVEAFKISMELSEVYYLLYRAESPLKCRNLFVFEKYVWDFVSQGFKFLQAYTTPENQSDFPDLNFASYAIKEWFVKNKGIKKIRAYKMLVSAESLQDAQDNKKDDPPEELNNIYNLNFWRDKSPCRNIFYDPEKEYSVPLEVEENDDFVFEIDELLESLQAHCNHKLVFSDRLKGFLAKDKLFIRAVSDLIRIEGISSVLRIKKEEHGIIGTMMSITAYKQINDIANRAKGRLCELTGIHPSKLLRYNYGNISDTESYDDTSLNIVLEDSDRSLALEVFKQIEKLLEESIGELSGDCPNYTEDPYQIAKKFEIRIKTLVLNRIKMNCIENPEPNKNLGINDWQFAQYLLPCFVASLLELFNYTNDDAPVISQKGKEWYVSFVHELISAYERRSDVIALDNQYLDLHVKRWYSSPILLQAFFRSTINNFYRAVSEDISFKQHFEKCLQLTSLLEALTNSSNECLPSAVLSSQTNPHFDLLTFDFFLKFEEALRKSYHKLGPSRRSVDSIKIADMNDLIKVMFHVSFYPVQIIDVAHPELPTSANVLLALVKHCLHREPKDDLTHTHRLKKFKISDLSPKRLLEIAKEEIKNLNESQIQSLAFYLTMRLIPREKLPKLSTKWETDSTLDFAFCDYLKGGRMWCLRHFLKITMPGDEWRVSRKFAGENAPVLYYVAFNECNKNFDKLLIDNTRRDTYWYFPFEHCRNCGALNKDVSQNPCSKCTSNEKYYVDINLFCSDECRKNAMNSYHVQEHDEFDALD</sequence>
<dbReference type="EMBL" id="CADEPI010000207">
    <property type="protein sequence ID" value="CAB3380421.1"/>
    <property type="molecule type" value="Genomic_DNA"/>
</dbReference>
<dbReference type="Gene3D" id="3.40.50.300">
    <property type="entry name" value="P-loop containing nucleotide triphosphate hydrolases"/>
    <property type="match status" value="1"/>
</dbReference>
<dbReference type="InterPro" id="IPR052039">
    <property type="entry name" value="Caspase-related_regulators"/>
</dbReference>
<dbReference type="InterPro" id="IPR011600">
    <property type="entry name" value="Pept_C14_caspase"/>
</dbReference>
<dbReference type="GO" id="GO:0006508">
    <property type="term" value="P:proteolysis"/>
    <property type="evidence" value="ECO:0007669"/>
    <property type="project" value="InterPro"/>
</dbReference>
<dbReference type="GO" id="GO:0004197">
    <property type="term" value="F:cysteine-type endopeptidase activity"/>
    <property type="evidence" value="ECO:0007669"/>
    <property type="project" value="InterPro"/>
</dbReference>
<dbReference type="Pfam" id="PF00656">
    <property type="entry name" value="Peptidase_C14"/>
    <property type="match status" value="2"/>
</dbReference>
<dbReference type="PANTHER" id="PTHR22576:SF41">
    <property type="entry name" value="CASPASE 14, APOPTOSIS-RELATED CYSTEINE PEPTIDASE"/>
    <property type="match status" value="1"/>
</dbReference>
<gene>
    <name evidence="2" type="ORF">CLODIP_2_CD04506</name>
</gene>
<dbReference type="InterPro" id="IPR001309">
    <property type="entry name" value="Pept_C14_p20"/>
</dbReference>
<dbReference type="InterPro" id="IPR027417">
    <property type="entry name" value="P-loop_NTPase"/>
</dbReference>
<dbReference type="SUPFAM" id="SSF52129">
    <property type="entry name" value="Caspase-like"/>
    <property type="match status" value="2"/>
</dbReference>
<name>A0A8S1DI91_9INSE</name>
<proteinExistence type="predicted"/>
<dbReference type="PANTHER" id="PTHR22576">
    <property type="entry name" value="MUCOSA ASSOCIATED LYMPHOID TISSUE LYMPHOMA TRANSLOCATION PROTEIN 1/PARACASPASE"/>
    <property type="match status" value="1"/>
</dbReference>
<keyword evidence="3" id="KW-1185">Reference proteome</keyword>
<dbReference type="InterPro" id="IPR029030">
    <property type="entry name" value="Caspase-like_dom_sf"/>
</dbReference>
<dbReference type="Proteomes" id="UP000494165">
    <property type="component" value="Unassembled WGS sequence"/>
</dbReference>
<accession>A0A8S1DI91</accession>
<evidence type="ECO:0000259" key="1">
    <source>
        <dbReference type="PROSITE" id="PS50208"/>
    </source>
</evidence>
<dbReference type="OrthoDB" id="6044770at2759"/>
<protein>
    <recommendedName>
        <fullName evidence="1">Caspase family p20 domain-containing protein</fullName>
    </recommendedName>
</protein>
<dbReference type="PROSITE" id="PS50208">
    <property type="entry name" value="CASPASE_P20"/>
    <property type="match status" value="1"/>
</dbReference>
<dbReference type="Gene3D" id="3.40.50.1460">
    <property type="match status" value="2"/>
</dbReference>
<dbReference type="SUPFAM" id="SSF52540">
    <property type="entry name" value="P-loop containing nucleoside triphosphate hydrolases"/>
    <property type="match status" value="1"/>
</dbReference>
<organism evidence="2 3">
    <name type="scientific">Cloeon dipterum</name>
    <dbReference type="NCBI Taxonomy" id="197152"/>
    <lineage>
        <taxon>Eukaryota</taxon>
        <taxon>Metazoa</taxon>
        <taxon>Ecdysozoa</taxon>
        <taxon>Arthropoda</taxon>
        <taxon>Hexapoda</taxon>
        <taxon>Insecta</taxon>
        <taxon>Pterygota</taxon>
        <taxon>Palaeoptera</taxon>
        <taxon>Ephemeroptera</taxon>
        <taxon>Pisciforma</taxon>
        <taxon>Baetidae</taxon>
        <taxon>Cloeon</taxon>
    </lineage>
</organism>